<dbReference type="Proteomes" id="UP000199111">
    <property type="component" value="Unassembled WGS sequence"/>
</dbReference>
<keyword evidence="4" id="KW-1185">Reference proteome</keyword>
<dbReference type="EMBL" id="FOQY01000001">
    <property type="protein sequence ID" value="SFI10260.1"/>
    <property type="molecule type" value="Genomic_DNA"/>
</dbReference>
<accession>A0A1I3FGD5</accession>
<evidence type="ECO:0000256" key="2">
    <source>
        <dbReference type="ARBA" id="ARBA00022448"/>
    </source>
</evidence>
<protein>
    <submittedName>
        <fullName evidence="3">Carbohydrate ABC transporter substrate-binding protein, CUT1 family</fullName>
    </submittedName>
</protein>
<proteinExistence type="inferred from homology"/>
<evidence type="ECO:0000313" key="4">
    <source>
        <dbReference type="Proteomes" id="UP000199111"/>
    </source>
</evidence>
<dbReference type="Pfam" id="PF01547">
    <property type="entry name" value="SBP_bac_1"/>
    <property type="match status" value="1"/>
</dbReference>
<evidence type="ECO:0000313" key="3">
    <source>
        <dbReference type="EMBL" id="SFI10260.1"/>
    </source>
</evidence>
<keyword evidence="2" id="KW-0813">Transport</keyword>
<organism evidence="3 4">
    <name type="scientific">Streptosporangium canum</name>
    <dbReference type="NCBI Taxonomy" id="324952"/>
    <lineage>
        <taxon>Bacteria</taxon>
        <taxon>Bacillati</taxon>
        <taxon>Actinomycetota</taxon>
        <taxon>Actinomycetes</taxon>
        <taxon>Streptosporangiales</taxon>
        <taxon>Streptosporangiaceae</taxon>
        <taxon>Streptosporangium</taxon>
    </lineage>
</organism>
<dbReference type="SUPFAM" id="SSF53850">
    <property type="entry name" value="Periplasmic binding protein-like II"/>
    <property type="match status" value="1"/>
</dbReference>
<evidence type="ECO:0000256" key="1">
    <source>
        <dbReference type="ARBA" id="ARBA00008520"/>
    </source>
</evidence>
<dbReference type="AlphaFoldDB" id="A0A1I3FGD5"/>
<dbReference type="Gene3D" id="3.40.190.10">
    <property type="entry name" value="Periplasmic binding protein-like II"/>
    <property type="match status" value="1"/>
</dbReference>
<comment type="similarity">
    <text evidence="1">Belongs to the bacterial solute-binding protein 1 family.</text>
</comment>
<sequence>MAGSTPTISKENFFRIHFAAIRRADATGLPPYRKTLMKIHKMLTIAAVATLTASCAPGSTSAPAAQPSGPVQTGAPAEKVTLSLVSTPESGAAIKAIITAFQAKHPNITINYTDTNYDDYNKSLNLSLTSDQAPDIALLNSVGTTVKDGLVRNLAAYEKAYGWDKAYPSTQLAQWRVAADGSTLGSGDLYAAPAGFSIVGVYYNKAKAAKLGITAPPATPADFEAALAKAKAAGELPLQLGNAQGHASFTVQLIGQSQDGAENAAKWTFGQKGASFDTAGNRSGAQKLLDWAQKGYLPKDANGVDLQGAATKFIKGEGVFFIDGNWDAAKIGDGLKAEAGFFAFPGAKATAIGTSVAYAISAKSKSPDAAAAFLDFLHSPEASAEEFKAGFMPADPAAAKPETGTVMADIAAAWTKVNTDDGLVGFNNNATATMNDKLTAATQELIGGKNDPAGFITAIQDEWAKTHG</sequence>
<reference evidence="4" key="1">
    <citation type="submission" date="2016-10" db="EMBL/GenBank/DDBJ databases">
        <authorList>
            <person name="Varghese N."/>
            <person name="Submissions S."/>
        </authorList>
    </citation>
    <scope>NUCLEOTIDE SEQUENCE [LARGE SCALE GENOMIC DNA]</scope>
    <source>
        <strain evidence="4">CGMCC 4.2126</strain>
    </source>
</reference>
<dbReference type="PANTHER" id="PTHR43649:SF29">
    <property type="entry name" value="OSMOPROTECTIVE COMPOUNDS-BINDING PROTEIN GGTB"/>
    <property type="match status" value="1"/>
</dbReference>
<name>A0A1I3FGD5_9ACTN</name>
<dbReference type="InterPro" id="IPR050490">
    <property type="entry name" value="Bact_solute-bd_prot1"/>
</dbReference>
<gene>
    <name evidence="3" type="ORF">SAMN05216275_101155</name>
</gene>
<dbReference type="InterPro" id="IPR006059">
    <property type="entry name" value="SBP"/>
</dbReference>
<dbReference type="PANTHER" id="PTHR43649">
    <property type="entry name" value="ARABINOSE-BINDING PROTEIN-RELATED"/>
    <property type="match status" value="1"/>
</dbReference>